<accession>A0ABW4JUR7</accession>
<keyword evidence="3" id="KW-1185">Reference proteome</keyword>
<comment type="caution">
    <text evidence="2">The sequence shown here is derived from an EMBL/GenBank/DDBJ whole genome shotgun (WGS) entry which is preliminary data.</text>
</comment>
<protein>
    <submittedName>
        <fullName evidence="2">Trehalose-6-phosphate synthase</fullName>
    </submittedName>
</protein>
<sequence length="475" mass="52464">MGRLVIVSNRIPLGSNPSGGLVVALEDAMARRGGLWVGVQPEGEPIDGATDAGEGVITLDGAPFDRAAVCMPDRLYDDYYLGYANSVLWPLCHGRTELIDQQPRYRKAYEEVNRRLARSLAKMVEPDDLIWVHDYHHLPLAAALRAEGLQNAIGFFLHIPFPTASNVFALTGARDLVDWLSDYDLVGLQTRRDVASAMDVFRQFPESQFLMDGSIRFGSRMVEIKSFPIGIEVAGFREMAQRSEARLAPRSRKWIIGAERLDYSKGLPHRLRAFGKLLEQEADLRGAVSLLQIASPTREDVTAYREIREELEQLSGAVNGRYSDINYTPIQYLNRGIPRDQLAGLFAQADVGLVTPLADGMNLVAKEYVAAQDPDDPGVLVLSSFAGAFEQLGETALIANPYDPAQMARVIAEALLMPREERIARHRPMLARVEEEDVAWWSSSFIEALEAKRLGGDFLDLLGALPEGRAASASA</sequence>
<dbReference type="InterPro" id="IPR001830">
    <property type="entry name" value="Glyco_trans_20"/>
</dbReference>
<organism evidence="2 3">
    <name type="scientific">Roseibium aestuarii</name>
    <dbReference type="NCBI Taxonomy" id="2600299"/>
    <lineage>
        <taxon>Bacteria</taxon>
        <taxon>Pseudomonadati</taxon>
        <taxon>Pseudomonadota</taxon>
        <taxon>Alphaproteobacteria</taxon>
        <taxon>Hyphomicrobiales</taxon>
        <taxon>Stappiaceae</taxon>
        <taxon>Roseibium</taxon>
    </lineage>
</organism>
<dbReference type="CDD" id="cd03788">
    <property type="entry name" value="GT20_TPS"/>
    <property type="match status" value="1"/>
</dbReference>
<dbReference type="Gene3D" id="3.40.50.2000">
    <property type="entry name" value="Glycogen Phosphorylase B"/>
    <property type="match status" value="2"/>
</dbReference>
<reference evidence="3" key="1">
    <citation type="journal article" date="2019" name="Int. J. Syst. Evol. Microbiol.">
        <title>The Global Catalogue of Microorganisms (GCM) 10K type strain sequencing project: providing services to taxonomists for standard genome sequencing and annotation.</title>
        <authorList>
            <consortium name="The Broad Institute Genomics Platform"/>
            <consortium name="The Broad Institute Genome Sequencing Center for Infectious Disease"/>
            <person name="Wu L."/>
            <person name="Ma J."/>
        </authorList>
    </citation>
    <scope>NUCLEOTIDE SEQUENCE [LARGE SCALE GENOMIC DNA]</scope>
    <source>
        <strain evidence="3">JCM 3369</strain>
    </source>
</reference>
<evidence type="ECO:0000313" key="3">
    <source>
        <dbReference type="Proteomes" id="UP001597327"/>
    </source>
</evidence>
<dbReference type="RefSeq" id="WP_149893855.1">
    <property type="nucleotide sequence ID" value="NZ_JBHUFA010000002.1"/>
</dbReference>
<evidence type="ECO:0000256" key="1">
    <source>
        <dbReference type="ARBA" id="ARBA00008799"/>
    </source>
</evidence>
<dbReference type="PANTHER" id="PTHR10788">
    <property type="entry name" value="TREHALOSE-6-PHOSPHATE SYNTHASE"/>
    <property type="match status" value="1"/>
</dbReference>
<name>A0ABW4JUR7_9HYPH</name>
<dbReference type="Pfam" id="PF00982">
    <property type="entry name" value="Glyco_transf_20"/>
    <property type="match status" value="1"/>
</dbReference>
<proteinExistence type="inferred from homology"/>
<dbReference type="SUPFAM" id="SSF53756">
    <property type="entry name" value="UDP-Glycosyltransferase/glycogen phosphorylase"/>
    <property type="match status" value="1"/>
</dbReference>
<gene>
    <name evidence="2" type="ORF">ACFSC7_10215</name>
</gene>
<dbReference type="Proteomes" id="UP001597327">
    <property type="component" value="Unassembled WGS sequence"/>
</dbReference>
<evidence type="ECO:0000313" key="2">
    <source>
        <dbReference type="EMBL" id="MFD1695889.1"/>
    </source>
</evidence>
<dbReference type="PANTHER" id="PTHR10788:SF106">
    <property type="entry name" value="BCDNA.GH08860"/>
    <property type="match status" value="1"/>
</dbReference>
<dbReference type="EMBL" id="JBHUFA010000002">
    <property type="protein sequence ID" value="MFD1695889.1"/>
    <property type="molecule type" value="Genomic_DNA"/>
</dbReference>
<comment type="similarity">
    <text evidence="1">Belongs to the glycosyltransferase 20 family.</text>
</comment>